<keyword evidence="2 4" id="KW-0067">ATP-binding</keyword>
<protein>
    <submittedName>
        <fullName evidence="7">Proteasome ATPase</fullName>
    </submittedName>
</protein>
<dbReference type="GO" id="GO:0000502">
    <property type="term" value="C:proteasome complex"/>
    <property type="evidence" value="ECO:0007669"/>
    <property type="project" value="UniProtKB-KW"/>
</dbReference>
<dbReference type="Proteomes" id="UP000009888">
    <property type="component" value="Unassembled WGS sequence"/>
</dbReference>
<evidence type="ECO:0000313" key="8">
    <source>
        <dbReference type="Proteomes" id="UP000009888"/>
    </source>
</evidence>
<evidence type="ECO:0000256" key="3">
    <source>
        <dbReference type="ARBA" id="ARBA00023054"/>
    </source>
</evidence>
<keyword evidence="8" id="KW-1185">Reference proteome</keyword>
<dbReference type="InterPro" id="IPR041626">
    <property type="entry name" value="Prot_ATP_ID_OB_N"/>
</dbReference>
<dbReference type="HOGENOM" id="CLU_036054_0_0_11"/>
<dbReference type="InterPro" id="IPR032501">
    <property type="entry name" value="Prot_ATP_ID_OB_2nd"/>
</dbReference>
<dbReference type="FunFam" id="3.40.50.300:FF:001025">
    <property type="entry name" value="ATPase family, AAA domain-containing 2B"/>
    <property type="match status" value="1"/>
</dbReference>
<dbReference type="InterPro" id="IPR003593">
    <property type="entry name" value="AAA+_ATPase"/>
</dbReference>
<dbReference type="AlphaFoldDB" id="K9EZN7"/>
<dbReference type="Pfam" id="PF00004">
    <property type="entry name" value="AAA"/>
    <property type="match status" value="1"/>
</dbReference>
<evidence type="ECO:0000259" key="6">
    <source>
        <dbReference type="SMART" id="SM00382"/>
    </source>
</evidence>
<evidence type="ECO:0000256" key="1">
    <source>
        <dbReference type="ARBA" id="ARBA00022741"/>
    </source>
</evidence>
<keyword evidence="1 4" id="KW-0547">Nucleotide-binding</keyword>
<dbReference type="InterPro" id="IPR027417">
    <property type="entry name" value="P-loop_NTPase"/>
</dbReference>
<dbReference type="eggNOG" id="COG1222">
    <property type="taxonomic scope" value="Bacteria"/>
</dbReference>
<sequence length="561" mass="61771">MTQDPSASESLETVGSADSQITTEPGADFSSYSPQELRERVSELADHAGQLTRKNTRLASALRGARQELAALHDEIKRLSAPPLTFGIYLRTVDPLQRLVDITTMGRRMRVLVSDQVPVGGLEEGTTVVLDERLNVIATSDAAEEGEVVVVEERVDESHVLATVRGEDLRVFKLMAELERERIRQGDYLLVDARNGVAIRRIVRAEIEDLLLEEAPNTSWEMVGGLNEAIEQVRDAVELPFVHPELYEEHHLRPPKGVLLYGPPGCGKTLIAKAVATSLSQTSGTQACFFNIKGPQLLDKYVGETERRIRVIFARARDKAALGLPVVIFFDEMESLFRTRGSGVSSDAETTAVPQLLSEIDGVEELKNVVIIGASNREDMLDPAILRAGRLDVKIRIGRPDREGAADILARYLTREIPIHASEVERAGSLDEAVEELRQTVLDGIFARTEETELFDVRRRSGATEKWYLGELVSGAMIANIVDRAKTYAIKEFLISGERGLTTDLLRRAVAREVEENADLPGAMNPEEWGRVVGRGFGGDPVVSVLPSTRPETQPEAGDRG</sequence>
<dbReference type="GO" id="GO:0005524">
    <property type="term" value="F:ATP binding"/>
    <property type="evidence" value="ECO:0007669"/>
    <property type="project" value="UniProtKB-KW"/>
</dbReference>
<evidence type="ECO:0000256" key="5">
    <source>
        <dbReference type="SAM" id="MobiDB-lite"/>
    </source>
</evidence>
<dbReference type="STRING" id="202789.GCA_001457435_00447"/>
<dbReference type="Pfam" id="PF16450">
    <property type="entry name" value="Prot_ATP_ID_OB_C"/>
    <property type="match status" value="1"/>
</dbReference>
<keyword evidence="3" id="KW-0175">Coiled coil</keyword>
<dbReference type="RefSeq" id="WP_007001862.1">
    <property type="nucleotide sequence ID" value="NZ_JH992956.1"/>
</dbReference>
<dbReference type="Gene3D" id="2.40.50.140">
    <property type="entry name" value="Nucleic acid-binding proteins"/>
    <property type="match status" value="2"/>
</dbReference>
<dbReference type="Gene3D" id="3.40.50.300">
    <property type="entry name" value="P-loop containing nucleotide triphosphate hydrolases"/>
    <property type="match status" value="1"/>
</dbReference>
<evidence type="ECO:0000256" key="4">
    <source>
        <dbReference type="RuleBase" id="RU003651"/>
    </source>
</evidence>
<dbReference type="InterPro" id="IPR022482">
    <property type="entry name" value="Proteasome_ATPase"/>
</dbReference>
<comment type="caution">
    <text evidence="7">The sequence shown here is derived from an EMBL/GenBank/DDBJ whole genome shotgun (WGS) entry which is preliminary data.</text>
</comment>
<dbReference type="InterPro" id="IPR003959">
    <property type="entry name" value="ATPase_AAA_core"/>
</dbReference>
<dbReference type="GO" id="GO:0019941">
    <property type="term" value="P:modification-dependent protein catabolic process"/>
    <property type="evidence" value="ECO:0007669"/>
    <property type="project" value="InterPro"/>
</dbReference>
<dbReference type="PROSITE" id="PS00674">
    <property type="entry name" value="AAA"/>
    <property type="match status" value="1"/>
</dbReference>
<dbReference type="Gene3D" id="1.20.5.170">
    <property type="match status" value="1"/>
</dbReference>
<dbReference type="InterPro" id="IPR003960">
    <property type="entry name" value="ATPase_AAA_CS"/>
</dbReference>
<dbReference type="NCBIfam" id="TIGR03689">
    <property type="entry name" value="pup_AAA"/>
    <property type="match status" value="1"/>
</dbReference>
<dbReference type="InterPro" id="IPR050168">
    <property type="entry name" value="AAA_ATPase_domain"/>
</dbReference>
<dbReference type="GO" id="GO:0010498">
    <property type="term" value="P:proteasomal protein catabolic process"/>
    <property type="evidence" value="ECO:0007669"/>
    <property type="project" value="InterPro"/>
</dbReference>
<dbReference type="Pfam" id="PF17758">
    <property type="entry name" value="Prot_ATP_ID_OB_N"/>
    <property type="match status" value="1"/>
</dbReference>
<dbReference type="SUPFAM" id="SSF52540">
    <property type="entry name" value="P-loop containing nucleoside triphosphate hydrolases"/>
    <property type="match status" value="1"/>
</dbReference>
<feature type="domain" description="AAA+ ATPase" evidence="6">
    <location>
        <begin position="254"/>
        <end position="401"/>
    </location>
</feature>
<evidence type="ECO:0000313" key="7">
    <source>
        <dbReference type="EMBL" id="EKU94710.1"/>
    </source>
</evidence>
<dbReference type="GO" id="GO:0016887">
    <property type="term" value="F:ATP hydrolysis activity"/>
    <property type="evidence" value="ECO:0007669"/>
    <property type="project" value="InterPro"/>
</dbReference>
<dbReference type="Gene3D" id="1.10.8.60">
    <property type="match status" value="1"/>
</dbReference>
<dbReference type="EMBL" id="AGWL01000008">
    <property type="protein sequence ID" value="EKU94710.1"/>
    <property type="molecule type" value="Genomic_DNA"/>
</dbReference>
<dbReference type="PANTHER" id="PTHR23077:SF144">
    <property type="entry name" value="PROTEASOME-ASSOCIATED ATPASE"/>
    <property type="match status" value="1"/>
</dbReference>
<organism evidence="7 8">
    <name type="scientific">Actinobaculum massiliense ACS-171-V-Col2</name>
    <dbReference type="NCBI Taxonomy" id="883066"/>
    <lineage>
        <taxon>Bacteria</taxon>
        <taxon>Bacillati</taxon>
        <taxon>Actinomycetota</taxon>
        <taxon>Actinomycetes</taxon>
        <taxon>Actinomycetales</taxon>
        <taxon>Actinomycetaceae</taxon>
        <taxon>Actinobaculum</taxon>
    </lineage>
</organism>
<proteinExistence type="inferred from homology"/>
<evidence type="ECO:0000256" key="2">
    <source>
        <dbReference type="ARBA" id="ARBA00022840"/>
    </source>
</evidence>
<feature type="compositionally biased region" description="Polar residues" evidence="5">
    <location>
        <begin position="1"/>
        <end position="23"/>
    </location>
</feature>
<dbReference type="PATRIC" id="fig|883066.3.peg.1719"/>
<dbReference type="InterPro" id="IPR012340">
    <property type="entry name" value="NA-bd_OB-fold"/>
</dbReference>
<gene>
    <name evidence="7" type="ORF">HMPREF9233_01657</name>
</gene>
<dbReference type="PANTHER" id="PTHR23077">
    <property type="entry name" value="AAA-FAMILY ATPASE"/>
    <property type="match status" value="1"/>
</dbReference>
<keyword evidence="7" id="KW-0647">Proteasome</keyword>
<accession>K9EZN7</accession>
<comment type="similarity">
    <text evidence="4">Belongs to the AAA ATPase family.</text>
</comment>
<name>K9EZN7_9ACTO</name>
<feature type="region of interest" description="Disordered" evidence="5">
    <location>
        <begin position="540"/>
        <end position="561"/>
    </location>
</feature>
<feature type="region of interest" description="Disordered" evidence="5">
    <location>
        <begin position="1"/>
        <end position="33"/>
    </location>
</feature>
<dbReference type="SMART" id="SM00382">
    <property type="entry name" value="AAA"/>
    <property type="match status" value="1"/>
</dbReference>
<reference evidence="7 8" key="1">
    <citation type="submission" date="2012-09" db="EMBL/GenBank/DDBJ databases">
        <title>The Genome Sequence of Actinobaculum massiliae ACS-171-V-COL2.</title>
        <authorList>
            <consortium name="The Broad Institute Genome Sequencing Platform"/>
            <person name="Earl A."/>
            <person name="Ward D."/>
            <person name="Feldgarden M."/>
            <person name="Gevers D."/>
            <person name="Saerens B."/>
            <person name="Vaneechoutte M."/>
            <person name="Walker B."/>
            <person name="Young S.K."/>
            <person name="Zeng Q."/>
            <person name="Gargeya S."/>
            <person name="Fitzgerald M."/>
            <person name="Haas B."/>
            <person name="Abouelleil A."/>
            <person name="Alvarado L."/>
            <person name="Arachchi H.M."/>
            <person name="Berlin A."/>
            <person name="Chapman S.B."/>
            <person name="Goldberg J."/>
            <person name="Griggs A."/>
            <person name="Gujja S."/>
            <person name="Hansen M."/>
            <person name="Howarth C."/>
            <person name="Imamovic A."/>
            <person name="Larimer J."/>
            <person name="McCowen C."/>
            <person name="Montmayeur A."/>
            <person name="Murphy C."/>
            <person name="Neiman D."/>
            <person name="Pearson M."/>
            <person name="Priest M."/>
            <person name="Roberts A."/>
            <person name="Saif S."/>
            <person name="Shea T."/>
            <person name="Sisk P."/>
            <person name="Sykes S."/>
            <person name="Wortman J."/>
            <person name="Nusbaum C."/>
            <person name="Birren B."/>
        </authorList>
    </citation>
    <scope>NUCLEOTIDE SEQUENCE [LARGE SCALE GENOMIC DNA]</scope>
    <source>
        <strain evidence="8">ACS-171-V-Col2</strain>
    </source>
</reference>